<dbReference type="InterPro" id="IPR027417">
    <property type="entry name" value="P-loop_NTPase"/>
</dbReference>
<dbReference type="PANTHER" id="PTHR47964:SF1">
    <property type="entry name" value="ATP-DEPENDENT DNA HELICASE HOMOLOG RECG, CHLOROPLASTIC"/>
    <property type="match status" value="1"/>
</dbReference>
<evidence type="ECO:0000256" key="1">
    <source>
        <dbReference type="ARBA" id="ARBA00007504"/>
    </source>
</evidence>
<dbReference type="SUPFAM" id="SSF52540">
    <property type="entry name" value="P-loop containing nucleoside triphosphate hydrolases"/>
    <property type="match status" value="2"/>
</dbReference>
<dbReference type="InterPro" id="IPR001650">
    <property type="entry name" value="Helicase_C-like"/>
</dbReference>
<dbReference type="InterPro" id="IPR012340">
    <property type="entry name" value="NA-bd_OB-fold"/>
</dbReference>
<keyword evidence="5 15" id="KW-0378">Hydrolase</keyword>
<evidence type="ECO:0000313" key="18">
    <source>
        <dbReference type="EMBL" id="AJA44271.1"/>
    </source>
</evidence>
<evidence type="ECO:0000256" key="2">
    <source>
        <dbReference type="ARBA" id="ARBA00017846"/>
    </source>
</evidence>
<dbReference type="GO" id="GO:0043138">
    <property type="term" value="F:3'-5' DNA helicase activity"/>
    <property type="evidence" value="ECO:0007669"/>
    <property type="project" value="UniProtKB-EC"/>
</dbReference>
<feature type="domain" description="Helicase ATP-binding" evidence="16">
    <location>
        <begin position="287"/>
        <end position="452"/>
    </location>
</feature>
<dbReference type="AlphaFoldDB" id="A0A0A7S4Q1"/>
<dbReference type="PANTHER" id="PTHR47964">
    <property type="entry name" value="ATP-DEPENDENT DNA HELICASE HOMOLOG RECG, CHLOROPLASTIC"/>
    <property type="match status" value="1"/>
</dbReference>
<evidence type="ECO:0000256" key="10">
    <source>
        <dbReference type="ARBA" id="ARBA00023204"/>
    </source>
</evidence>
<keyword evidence="10 15" id="KW-0234">DNA repair</keyword>
<comment type="similarity">
    <text evidence="1 15">Belongs to the helicase family. RecG subfamily.</text>
</comment>
<dbReference type="NCBIfam" id="NF008163">
    <property type="entry name" value="PRK10917.1-1"/>
    <property type="match status" value="1"/>
</dbReference>
<dbReference type="NCBIfam" id="NF008168">
    <property type="entry name" value="PRK10917.2-2"/>
    <property type="match status" value="1"/>
</dbReference>
<dbReference type="Gene3D" id="1.10.150.20">
    <property type="entry name" value="5' to 3' exonuclease, C-terminal subdomain"/>
    <property type="match status" value="1"/>
</dbReference>
<dbReference type="KEGG" id="fpp:FPB0191_00439"/>
<dbReference type="NCBIfam" id="NF008165">
    <property type="entry name" value="PRK10917.1-3"/>
    <property type="match status" value="1"/>
</dbReference>
<evidence type="ECO:0000256" key="6">
    <source>
        <dbReference type="ARBA" id="ARBA00022806"/>
    </source>
</evidence>
<keyword evidence="4 15" id="KW-0227">DNA damage</keyword>
<dbReference type="CDD" id="cd17992">
    <property type="entry name" value="DEXHc_RecG"/>
    <property type="match status" value="1"/>
</dbReference>
<dbReference type="HOGENOM" id="CLU_005122_7_1_6"/>
<keyword evidence="19" id="KW-1185">Reference proteome</keyword>
<comment type="catalytic activity">
    <reaction evidence="12 15">
        <text>Couples ATP hydrolysis with the unwinding of duplex DNA by translocating in the 3'-5' direction.</text>
        <dbReference type="EC" id="5.6.2.4"/>
    </reaction>
</comment>
<evidence type="ECO:0000256" key="9">
    <source>
        <dbReference type="ARBA" id="ARBA00023172"/>
    </source>
</evidence>
<dbReference type="InterPro" id="IPR011545">
    <property type="entry name" value="DEAD/DEAH_box_helicase_dom"/>
</dbReference>
<evidence type="ECO:0000256" key="5">
    <source>
        <dbReference type="ARBA" id="ARBA00022801"/>
    </source>
</evidence>
<dbReference type="Pfam" id="PF19833">
    <property type="entry name" value="RecG_dom3_C"/>
    <property type="match status" value="1"/>
</dbReference>
<dbReference type="GO" id="GO:0006281">
    <property type="term" value="P:DNA repair"/>
    <property type="evidence" value="ECO:0007669"/>
    <property type="project" value="UniProtKB-UniRule"/>
</dbReference>
<dbReference type="InterPro" id="IPR004609">
    <property type="entry name" value="ATP-dep_DNA_helicase_RecG"/>
</dbReference>
<evidence type="ECO:0000313" key="19">
    <source>
        <dbReference type="Proteomes" id="UP000030901"/>
    </source>
</evidence>
<keyword evidence="9 15" id="KW-0233">DNA recombination</keyword>
<dbReference type="PROSITE" id="PS51194">
    <property type="entry name" value="HELICASE_CTER"/>
    <property type="match status" value="1"/>
</dbReference>
<feature type="domain" description="Helicase C-terminal" evidence="17">
    <location>
        <begin position="485"/>
        <end position="631"/>
    </location>
</feature>
<evidence type="ECO:0000256" key="7">
    <source>
        <dbReference type="ARBA" id="ARBA00022840"/>
    </source>
</evidence>
<dbReference type="GO" id="GO:0006310">
    <property type="term" value="P:DNA recombination"/>
    <property type="evidence" value="ECO:0007669"/>
    <property type="project" value="UniProtKB-UniRule"/>
</dbReference>
<evidence type="ECO:0000256" key="12">
    <source>
        <dbReference type="ARBA" id="ARBA00034617"/>
    </source>
</evidence>
<dbReference type="CDD" id="cd04488">
    <property type="entry name" value="RecG_wedge_OBF"/>
    <property type="match status" value="1"/>
</dbReference>
<comment type="catalytic activity">
    <reaction evidence="14 15">
        <text>ATP + H2O = ADP + phosphate + H(+)</text>
        <dbReference type="Rhea" id="RHEA:13065"/>
        <dbReference type="ChEBI" id="CHEBI:15377"/>
        <dbReference type="ChEBI" id="CHEBI:15378"/>
        <dbReference type="ChEBI" id="CHEBI:30616"/>
        <dbReference type="ChEBI" id="CHEBI:43474"/>
        <dbReference type="ChEBI" id="CHEBI:456216"/>
        <dbReference type="EC" id="5.6.2.4"/>
    </reaction>
</comment>
<keyword evidence="8" id="KW-0238">DNA-binding</keyword>
<dbReference type="OrthoDB" id="9804325at2"/>
<evidence type="ECO:0000256" key="14">
    <source>
        <dbReference type="ARBA" id="ARBA00048988"/>
    </source>
</evidence>
<comment type="function">
    <text evidence="15">Plays a critical role in recombination and DNA repair. Helps process Holliday junction intermediates to mature products by catalyzing branch migration. Has replication fork regression activity, unwinds stalled or blocked replication forks to make a HJ that can be resolved. Has a DNA unwinding activity characteristic of a DNA helicase with 3'-5' polarity.</text>
</comment>
<evidence type="ECO:0000256" key="3">
    <source>
        <dbReference type="ARBA" id="ARBA00022741"/>
    </source>
</evidence>
<name>A0A0A7S4Q1_FRIPE</name>
<dbReference type="Gene3D" id="3.40.50.300">
    <property type="entry name" value="P-loop containing nucleotide triphosphate hydrolases"/>
    <property type="match status" value="2"/>
</dbReference>
<dbReference type="InterPro" id="IPR014001">
    <property type="entry name" value="Helicase_ATP-bd"/>
</dbReference>
<sequence length="696" mass="78510">MTISKRLLQHLSISHLPGLGEALEKKFNNLGIYTIRDLLLHLPLRYEDRSSFSPISNLTIGEHTTVQGKIIKSEIIFSKRRMLVCTIQDNSGSINLRFINFYPTMQQNLAIGKWVKAYGEIKKGKLSLEIIHPQIQIKATPQEFDTLETEKFTPIYGATYGLTQNIIRKFIHSSLTLLKRNPTPEIIPEKFLNGFPSIEQALITLHEPPLNIDIAQLENSNHPAKQRLIFEELLAYQLSMQLIKSRNQNHQAVEIVVKNQYITPFLQALPFSPTNAQTRVVKEIWNDMAQAKPMMRLVQGDVGSGKTLVAALAALNAIENNKQVVLMAPTEILAEQHYLNFKQWFDALGLSVDLLTGKLTAKQKRNCYAELEAGKTHILIGTHAVFVEHVKFADLGLVIIDEQHRFGVDQRLTLWQKGIKDNYYPHQLIMTATPIPRTLTMTIYADLDVSVIDELPPGRTPVTTIVLPNTRRNEIIDRIKQVCLTGKQVYWVCTLVEESEVLAAQAAEVTYVELQELLPNVAVGLVHGKMKPQQKQQIMQDFKQGEIQLLVATTVIEVGVDVPNASLMIIENAERLGLSQLHQLRGRVGRGQAASHCVLMYQAPLSQVTKQRLQVMRDSNDGFVIAQKDLEIRGGGDILGTRQVGLADFKVVDLIRDQMIISHVQQVSQFILQHHPDAAIKLIDSWLPQRTKYINA</sequence>
<dbReference type="FunFam" id="3.40.50.300:FF:000391">
    <property type="entry name" value="ATP-dependent DNA helicase RecG"/>
    <property type="match status" value="1"/>
</dbReference>
<dbReference type="EMBL" id="CP009056">
    <property type="protein sequence ID" value="AJA44271.1"/>
    <property type="molecule type" value="Genomic_DNA"/>
</dbReference>
<gene>
    <name evidence="18" type="ORF">FPB0191_00439</name>
</gene>
<keyword evidence="11" id="KW-0413">Isomerase</keyword>
<dbReference type="InterPro" id="IPR047112">
    <property type="entry name" value="RecG/Mfd"/>
</dbReference>
<dbReference type="InterPro" id="IPR033454">
    <property type="entry name" value="RecG_wedge"/>
</dbReference>
<evidence type="ECO:0000259" key="17">
    <source>
        <dbReference type="PROSITE" id="PS51194"/>
    </source>
</evidence>
<dbReference type="EC" id="5.6.2.4" evidence="13 15"/>
<dbReference type="InterPro" id="IPR045562">
    <property type="entry name" value="RecG_dom3_C"/>
</dbReference>
<evidence type="ECO:0000256" key="8">
    <source>
        <dbReference type="ARBA" id="ARBA00023125"/>
    </source>
</evidence>
<evidence type="ECO:0000259" key="16">
    <source>
        <dbReference type="PROSITE" id="PS51192"/>
    </source>
</evidence>
<dbReference type="NCBIfam" id="TIGR00643">
    <property type="entry name" value="recG"/>
    <property type="match status" value="1"/>
</dbReference>
<evidence type="ECO:0000256" key="4">
    <source>
        <dbReference type="ARBA" id="ARBA00022763"/>
    </source>
</evidence>
<keyword evidence="7 15" id="KW-0067">ATP-binding</keyword>
<dbReference type="PROSITE" id="PS51192">
    <property type="entry name" value="HELICASE_ATP_BIND_1"/>
    <property type="match status" value="1"/>
</dbReference>
<keyword evidence="3 15" id="KW-0547">Nucleotide-binding</keyword>
<dbReference type="SUPFAM" id="SSF50249">
    <property type="entry name" value="Nucleic acid-binding proteins"/>
    <property type="match status" value="1"/>
</dbReference>
<dbReference type="Pfam" id="PF17191">
    <property type="entry name" value="RecG_wedge"/>
    <property type="match status" value="1"/>
</dbReference>
<protein>
    <recommendedName>
        <fullName evidence="2 15">ATP-dependent DNA helicase RecG</fullName>
        <ecNumber evidence="13 15">5.6.2.4</ecNumber>
    </recommendedName>
</protein>
<dbReference type="GO" id="GO:0005524">
    <property type="term" value="F:ATP binding"/>
    <property type="evidence" value="ECO:0007669"/>
    <property type="project" value="UniProtKB-KW"/>
</dbReference>
<dbReference type="Pfam" id="PF00270">
    <property type="entry name" value="DEAD"/>
    <property type="match status" value="1"/>
</dbReference>
<keyword evidence="6 15" id="KW-0347">Helicase</keyword>
<dbReference type="GO" id="GO:0003677">
    <property type="term" value="F:DNA binding"/>
    <property type="evidence" value="ECO:0007669"/>
    <property type="project" value="UniProtKB-KW"/>
</dbReference>
<reference evidence="18 19" key="1">
    <citation type="journal article" date="2014" name="Appl. Environ. Microbiol.">
        <title>Gut symbionts from distinct hosts exhibit genotoxic activity via divergent colibactin biosynthetic pathways.</title>
        <authorList>
            <person name="Engel P."/>
            <person name="Vizcaino M.I."/>
            <person name="Crawford J.M."/>
        </authorList>
    </citation>
    <scope>NUCLEOTIDE SEQUENCE [LARGE SCALE GENOMIC DNA]</scope>
    <source>
        <strain evidence="18 19">PEB0191</strain>
    </source>
</reference>
<organism evidence="18 19">
    <name type="scientific">Frischella perrara</name>
    <dbReference type="NCBI Taxonomy" id="1267021"/>
    <lineage>
        <taxon>Bacteria</taxon>
        <taxon>Pseudomonadati</taxon>
        <taxon>Pseudomonadota</taxon>
        <taxon>Gammaproteobacteria</taxon>
        <taxon>Orbales</taxon>
        <taxon>Orbaceae</taxon>
        <taxon>Frischella</taxon>
    </lineage>
</organism>
<dbReference type="Gene3D" id="2.40.50.140">
    <property type="entry name" value="Nucleic acid-binding proteins"/>
    <property type="match status" value="1"/>
</dbReference>
<dbReference type="STRING" id="1267021.FPB0191_00439"/>
<evidence type="ECO:0000256" key="11">
    <source>
        <dbReference type="ARBA" id="ARBA00023235"/>
    </source>
</evidence>
<dbReference type="Pfam" id="PF00271">
    <property type="entry name" value="Helicase_C"/>
    <property type="match status" value="1"/>
</dbReference>
<dbReference type="SMART" id="SM00487">
    <property type="entry name" value="DEXDc"/>
    <property type="match status" value="1"/>
</dbReference>
<evidence type="ECO:0000256" key="15">
    <source>
        <dbReference type="RuleBase" id="RU363016"/>
    </source>
</evidence>
<proteinExistence type="inferred from homology"/>
<dbReference type="Proteomes" id="UP000030901">
    <property type="component" value="Chromosome"/>
</dbReference>
<dbReference type="GO" id="GO:0016887">
    <property type="term" value="F:ATP hydrolysis activity"/>
    <property type="evidence" value="ECO:0007669"/>
    <property type="project" value="RHEA"/>
</dbReference>
<evidence type="ECO:0000256" key="13">
    <source>
        <dbReference type="ARBA" id="ARBA00034808"/>
    </source>
</evidence>
<accession>A0A0A7S4Q1</accession>
<dbReference type="SMART" id="SM00490">
    <property type="entry name" value="HELICc"/>
    <property type="match status" value="1"/>
</dbReference>